<evidence type="ECO:0000313" key="2">
    <source>
        <dbReference type="EMBL" id="GFO44452.1"/>
    </source>
</evidence>
<evidence type="ECO:0000256" key="1">
    <source>
        <dbReference type="SAM" id="MobiDB-lite"/>
    </source>
</evidence>
<proteinExistence type="predicted"/>
<keyword evidence="3" id="KW-1185">Reference proteome</keyword>
<feature type="region of interest" description="Disordered" evidence="1">
    <location>
        <begin position="76"/>
        <end position="139"/>
    </location>
</feature>
<evidence type="ECO:0000313" key="3">
    <source>
        <dbReference type="Proteomes" id="UP000735302"/>
    </source>
</evidence>
<feature type="compositionally biased region" description="Basic and acidic residues" evidence="1">
    <location>
        <begin position="106"/>
        <end position="118"/>
    </location>
</feature>
<name>A0AAV4DK81_9GAST</name>
<dbReference type="AlphaFoldDB" id="A0AAV4DK81"/>
<gene>
    <name evidence="2" type="ORF">PoB_007095700</name>
</gene>
<reference evidence="2 3" key="1">
    <citation type="journal article" date="2021" name="Elife">
        <title>Chloroplast acquisition without the gene transfer in kleptoplastic sea slugs, Plakobranchus ocellatus.</title>
        <authorList>
            <person name="Maeda T."/>
            <person name="Takahashi S."/>
            <person name="Yoshida T."/>
            <person name="Shimamura S."/>
            <person name="Takaki Y."/>
            <person name="Nagai Y."/>
            <person name="Toyoda A."/>
            <person name="Suzuki Y."/>
            <person name="Arimoto A."/>
            <person name="Ishii H."/>
            <person name="Satoh N."/>
            <person name="Nishiyama T."/>
            <person name="Hasebe M."/>
            <person name="Maruyama T."/>
            <person name="Minagawa J."/>
            <person name="Obokata J."/>
            <person name="Shigenobu S."/>
        </authorList>
    </citation>
    <scope>NUCLEOTIDE SEQUENCE [LARGE SCALE GENOMIC DNA]</scope>
</reference>
<dbReference type="EMBL" id="BLXT01007956">
    <property type="protein sequence ID" value="GFO44452.1"/>
    <property type="molecule type" value="Genomic_DNA"/>
</dbReference>
<sequence>MNAFITTWEDAISPGCTMKGLRKTHNAYFPRCSVALRSQYIHYAFEYTCVIVSLCRALVLSACYIPYGIGGTLASDSARRSAASPQQGDLKLSCPPSGQGAGDGAQNRDRRVPVDLRADTLATEPPTPPRKWGEDKKVE</sequence>
<accession>A0AAV4DK81</accession>
<organism evidence="2 3">
    <name type="scientific">Plakobranchus ocellatus</name>
    <dbReference type="NCBI Taxonomy" id="259542"/>
    <lineage>
        <taxon>Eukaryota</taxon>
        <taxon>Metazoa</taxon>
        <taxon>Spiralia</taxon>
        <taxon>Lophotrochozoa</taxon>
        <taxon>Mollusca</taxon>
        <taxon>Gastropoda</taxon>
        <taxon>Heterobranchia</taxon>
        <taxon>Euthyneura</taxon>
        <taxon>Panpulmonata</taxon>
        <taxon>Sacoglossa</taxon>
        <taxon>Placobranchoidea</taxon>
        <taxon>Plakobranchidae</taxon>
        <taxon>Plakobranchus</taxon>
    </lineage>
</organism>
<dbReference type="Proteomes" id="UP000735302">
    <property type="component" value="Unassembled WGS sequence"/>
</dbReference>
<protein>
    <submittedName>
        <fullName evidence="2">Uncharacterized protein</fullName>
    </submittedName>
</protein>
<comment type="caution">
    <text evidence="2">The sequence shown here is derived from an EMBL/GenBank/DDBJ whole genome shotgun (WGS) entry which is preliminary data.</text>
</comment>